<comment type="caution">
    <text evidence="7">The sequence shown here is derived from an EMBL/GenBank/DDBJ whole genome shotgun (WGS) entry which is preliminary data.</text>
</comment>
<dbReference type="OrthoDB" id="9794566at2"/>
<reference evidence="7 8" key="1">
    <citation type="submission" date="2017-06" db="EMBL/GenBank/DDBJ databases">
        <title>Draft genome sequence of anaerobic fermentative bacterium Anaeromicrobium sediminis DY2726D isolated from West Pacific Ocean sediments.</title>
        <authorList>
            <person name="Zeng X."/>
        </authorList>
    </citation>
    <scope>NUCLEOTIDE SEQUENCE [LARGE SCALE GENOMIC DNA]</scope>
    <source>
        <strain evidence="7 8">DY2726D</strain>
    </source>
</reference>
<keyword evidence="3 7" id="KW-0808">Transferase</keyword>
<evidence type="ECO:0000259" key="6">
    <source>
        <dbReference type="PROSITE" id="PS51186"/>
    </source>
</evidence>
<evidence type="ECO:0000256" key="4">
    <source>
        <dbReference type="ARBA" id="ARBA00023315"/>
    </source>
</evidence>
<dbReference type="CDD" id="cd04301">
    <property type="entry name" value="NAT_SF"/>
    <property type="match status" value="1"/>
</dbReference>
<dbReference type="GO" id="GO:0005737">
    <property type="term" value="C:cytoplasm"/>
    <property type="evidence" value="ECO:0007669"/>
    <property type="project" value="UniProtKB-SubCell"/>
</dbReference>
<gene>
    <name evidence="7" type="primary">rimI</name>
    <name evidence="7" type="ORF">CCE28_10825</name>
</gene>
<evidence type="ECO:0000313" key="8">
    <source>
        <dbReference type="Proteomes" id="UP000216024"/>
    </source>
</evidence>
<dbReference type="NCBIfam" id="TIGR01575">
    <property type="entry name" value="rimI"/>
    <property type="match status" value="1"/>
</dbReference>
<proteinExistence type="inferred from homology"/>
<dbReference type="AlphaFoldDB" id="A0A267MKV3"/>
<organism evidence="7 8">
    <name type="scientific">Anaeromicrobium sediminis</name>
    <dbReference type="NCBI Taxonomy" id="1478221"/>
    <lineage>
        <taxon>Bacteria</taxon>
        <taxon>Bacillati</taxon>
        <taxon>Bacillota</taxon>
        <taxon>Clostridia</taxon>
        <taxon>Peptostreptococcales</taxon>
        <taxon>Thermotaleaceae</taxon>
        <taxon>Anaeromicrobium</taxon>
    </lineage>
</organism>
<evidence type="ECO:0000256" key="1">
    <source>
        <dbReference type="ARBA" id="ARBA00005395"/>
    </source>
</evidence>
<dbReference type="InterPro" id="IPR000182">
    <property type="entry name" value="GNAT_dom"/>
</dbReference>
<keyword evidence="2 5" id="KW-0963">Cytoplasm</keyword>
<dbReference type="InterPro" id="IPR050680">
    <property type="entry name" value="YpeA/RimI_acetyltransf"/>
</dbReference>
<dbReference type="PANTHER" id="PTHR43420">
    <property type="entry name" value="ACETYLTRANSFERASE"/>
    <property type="match status" value="1"/>
</dbReference>
<dbReference type="InterPro" id="IPR016181">
    <property type="entry name" value="Acyl_CoA_acyltransferase"/>
</dbReference>
<dbReference type="EMBL" id="NIBG01000008">
    <property type="protein sequence ID" value="PAB59410.1"/>
    <property type="molecule type" value="Genomic_DNA"/>
</dbReference>
<dbReference type="InterPro" id="IPR006464">
    <property type="entry name" value="AcTrfase_RimI/Ard1"/>
</dbReference>
<name>A0A267MKV3_9FIRM</name>
<feature type="domain" description="N-acetyltransferase" evidence="6">
    <location>
        <begin position="1"/>
        <end position="138"/>
    </location>
</feature>
<dbReference type="PROSITE" id="PS51186">
    <property type="entry name" value="GNAT"/>
    <property type="match status" value="1"/>
</dbReference>
<comment type="similarity">
    <text evidence="1 5">Belongs to the acetyltransferase family. RimI subfamily.</text>
</comment>
<dbReference type="PANTHER" id="PTHR43420:SF44">
    <property type="entry name" value="ACETYLTRANSFERASE YPEA"/>
    <property type="match status" value="1"/>
</dbReference>
<dbReference type="Proteomes" id="UP000216024">
    <property type="component" value="Unassembled WGS sequence"/>
</dbReference>
<protein>
    <recommendedName>
        <fullName evidence="5">[Ribosomal protein bS18]-alanine N-acetyltransferase</fullName>
        <ecNumber evidence="5">2.3.1.266</ecNumber>
    </recommendedName>
</protein>
<evidence type="ECO:0000313" key="7">
    <source>
        <dbReference type="EMBL" id="PAB59410.1"/>
    </source>
</evidence>
<keyword evidence="8" id="KW-1185">Reference proteome</keyword>
<dbReference type="EC" id="2.3.1.266" evidence="5"/>
<evidence type="ECO:0000256" key="2">
    <source>
        <dbReference type="ARBA" id="ARBA00022490"/>
    </source>
</evidence>
<comment type="subcellular location">
    <subcellularLocation>
        <location evidence="5">Cytoplasm</location>
    </subcellularLocation>
</comment>
<comment type="function">
    <text evidence="5">Acetylates the N-terminal alanine of ribosomal protein bS18.</text>
</comment>
<sequence length="138" mass="15984">MTIDDIEHVLEVENSSFPIPWSENAFRKEMEENNLALYVVVEEKDRVVGYAGMWIIGDEGHITNVAVHPNCRKKGYGDLLIDKLLNEGDKKGINAYTLEVRVSNIPAQRLYEKYGFKSVGIRPKYYEDNKEDAMIMWR</sequence>
<dbReference type="Pfam" id="PF00583">
    <property type="entry name" value="Acetyltransf_1"/>
    <property type="match status" value="1"/>
</dbReference>
<evidence type="ECO:0000256" key="3">
    <source>
        <dbReference type="ARBA" id="ARBA00022679"/>
    </source>
</evidence>
<dbReference type="GO" id="GO:0008999">
    <property type="term" value="F:protein-N-terminal-alanine acetyltransferase activity"/>
    <property type="evidence" value="ECO:0007669"/>
    <property type="project" value="UniProtKB-EC"/>
</dbReference>
<dbReference type="SUPFAM" id="SSF55729">
    <property type="entry name" value="Acyl-CoA N-acyltransferases (Nat)"/>
    <property type="match status" value="1"/>
</dbReference>
<keyword evidence="4" id="KW-0012">Acyltransferase</keyword>
<evidence type="ECO:0000256" key="5">
    <source>
        <dbReference type="RuleBase" id="RU363094"/>
    </source>
</evidence>
<accession>A0A267MKV3</accession>
<comment type="catalytic activity">
    <reaction evidence="5">
        <text>N-terminal L-alanyl-[ribosomal protein bS18] + acetyl-CoA = N-terminal N(alpha)-acetyl-L-alanyl-[ribosomal protein bS18] + CoA + H(+)</text>
        <dbReference type="Rhea" id="RHEA:43756"/>
        <dbReference type="Rhea" id="RHEA-COMP:10676"/>
        <dbReference type="Rhea" id="RHEA-COMP:10677"/>
        <dbReference type="ChEBI" id="CHEBI:15378"/>
        <dbReference type="ChEBI" id="CHEBI:57287"/>
        <dbReference type="ChEBI" id="CHEBI:57288"/>
        <dbReference type="ChEBI" id="CHEBI:64718"/>
        <dbReference type="ChEBI" id="CHEBI:83683"/>
        <dbReference type="EC" id="2.3.1.266"/>
    </reaction>
</comment>
<dbReference type="Gene3D" id="3.40.630.30">
    <property type="match status" value="1"/>
</dbReference>